<organism evidence="4 5">
    <name type="scientific">Draconibacterium aestuarii</name>
    <dbReference type="NCBI Taxonomy" id="2998507"/>
    <lineage>
        <taxon>Bacteria</taxon>
        <taxon>Pseudomonadati</taxon>
        <taxon>Bacteroidota</taxon>
        <taxon>Bacteroidia</taxon>
        <taxon>Marinilabiliales</taxon>
        <taxon>Prolixibacteraceae</taxon>
        <taxon>Draconibacterium</taxon>
    </lineage>
</organism>
<dbReference type="GO" id="GO:0000166">
    <property type="term" value="F:nucleotide binding"/>
    <property type="evidence" value="ECO:0007669"/>
    <property type="project" value="InterPro"/>
</dbReference>
<dbReference type="Proteomes" id="UP001145087">
    <property type="component" value="Unassembled WGS sequence"/>
</dbReference>
<dbReference type="EMBL" id="JAPOHD010000020">
    <property type="protein sequence ID" value="MCY1720639.1"/>
    <property type="molecule type" value="Genomic_DNA"/>
</dbReference>
<accession>A0A9X3F4X0</accession>
<dbReference type="InterPro" id="IPR036291">
    <property type="entry name" value="NAD(P)-bd_dom_sf"/>
</dbReference>
<dbReference type="InterPro" id="IPR000683">
    <property type="entry name" value="Gfo/Idh/MocA-like_OxRdtase_N"/>
</dbReference>
<protein>
    <submittedName>
        <fullName evidence="4">Gfo/Idh/MocA family oxidoreductase</fullName>
    </submittedName>
</protein>
<name>A0A9X3F4X0_9BACT</name>
<proteinExistence type="predicted"/>
<dbReference type="SUPFAM" id="SSF51735">
    <property type="entry name" value="NAD(P)-binding Rossmann-fold domains"/>
    <property type="match status" value="1"/>
</dbReference>
<dbReference type="PANTHER" id="PTHR43249:SF1">
    <property type="entry name" value="D-GLUCOSIDE 3-DEHYDROGENASE"/>
    <property type="match status" value="1"/>
</dbReference>
<dbReference type="InterPro" id="IPR055170">
    <property type="entry name" value="GFO_IDH_MocA-like_dom"/>
</dbReference>
<evidence type="ECO:0000259" key="3">
    <source>
        <dbReference type="Pfam" id="PF22725"/>
    </source>
</evidence>
<dbReference type="Pfam" id="PF01408">
    <property type="entry name" value="GFO_IDH_MocA"/>
    <property type="match status" value="1"/>
</dbReference>
<evidence type="ECO:0000313" key="5">
    <source>
        <dbReference type="Proteomes" id="UP001145087"/>
    </source>
</evidence>
<dbReference type="RefSeq" id="WP_343332973.1">
    <property type="nucleotide sequence ID" value="NZ_JAPOHD010000020.1"/>
</dbReference>
<evidence type="ECO:0000259" key="2">
    <source>
        <dbReference type="Pfam" id="PF01408"/>
    </source>
</evidence>
<dbReference type="AlphaFoldDB" id="A0A9X3F4X0"/>
<dbReference type="Pfam" id="PF22725">
    <property type="entry name" value="GFO_IDH_MocA_C3"/>
    <property type="match status" value="1"/>
</dbReference>
<sequence length="372" mass="41073">MKTYNLAILGCGKVAHLHAKAIQNLSNAELVGVWSRTTKSAQEFGAQYNVSAYSGIEDLVRKEKVDLVIVCTPHPFHLNPVVEAAGAGANVLVEKPLASTLEDADEMIAACKHAGVKLCVVSQRRWYEPVIRVKAAIDAGKIGKPVFGTINMLGWRDKAYYDADEWRGTWRMEGGGVLVNQAPHQLDILLWFMGEIDEVYGQWKNLNHPYIEVEDTAVAIVKFKNGGIGNIIVSNSEKPGIYGKVHVHGENGASVGVQTDGGAMFIAGMSGILEPPVNDIWSVPGEEAQLKKWVDEDSAHFNSIDPMVFYMERQIEDFLLALENQAEPLVNGEEGRRTVELFTAIYRSTRDNKPVKFPLQPEKGDDMDGRLK</sequence>
<comment type="caution">
    <text evidence="4">The sequence shown here is derived from an EMBL/GenBank/DDBJ whole genome shotgun (WGS) entry which is preliminary data.</text>
</comment>
<dbReference type="Gene3D" id="3.30.360.10">
    <property type="entry name" value="Dihydrodipicolinate Reductase, domain 2"/>
    <property type="match status" value="1"/>
</dbReference>
<feature type="compositionally biased region" description="Basic and acidic residues" evidence="1">
    <location>
        <begin position="362"/>
        <end position="372"/>
    </location>
</feature>
<feature type="region of interest" description="Disordered" evidence="1">
    <location>
        <begin position="353"/>
        <end position="372"/>
    </location>
</feature>
<dbReference type="Gene3D" id="3.40.50.720">
    <property type="entry name" value="NAD(P)-binding Rossmann-like Domain"/>
    <property type="match status" value="1"/>
</dbReference>
<feature type="domain" description="Gfo/Idh/MocA-like oxidoreductase N-terminal" evidence="2">
    <location>
        <begin position="5"/>
        <end position="120"/>
    </location>
</feature>
<dbReference type="SUPFAM" id="SSF55347">
    <property type="entry name" value="Glyceraldehyde-3-phosphate dehydrogenase-like, C-terminal domain"/>
    <property type="match status" value="1"/>
</dbReference>
<dbReference type="PANTHER" id="PTHR43249">
    <property type="entry name" value="UDP-N-ACETYL-2-AMINO-2-DEOXY-D-GLUCURONATE OXIDASE"/>
    <property type="match status" value="1"/>
</dbReference>
<gene>
    <name evidence="4" type="ORF">OU798_09815</name>
</gene>
<feature type="domain" description="GFO/IDH/MocA-like oxidoreductase" evidence="3">
    <location>
        <begin position="132"/>
        <end position="253"/>
    </location>
</feature>
<dbReference type="InterPro" id="IPR052515">
    <property type="entry name" value="Gfo/Idh/MocA_Oxidoreductase"/>
</dbReference>
<keyword evidence="5" id="KW-1185">Reference proteome</keyword>
<evidence type="ECO:0000313" key="4">
    <source>
        <dbReference type="EMBL" id="MCY1720639.1"/>
    </source>
</evidence>
<evidence type="ECO:0000256" key="1">
    <source>
        <dbReference type="SAM" id="MobiDB-lite"/>
    </source>
</evidence>
<reference evidence="4" key="1">
    <citation type="submission" date="2022-11" db="EMBL/GenBank/DDBJ databases">
        <title>Marilongibacter aestuarii gen. nov., sp. nov., isolated from tidal flat sediment.</title>
        <authorList>
            <person name="Jiayan W."/>
        </authorList>
    </citation>
    <scope>NUCLEOTIDE SEQUENCE</scope>
    <source>
        <strain evidence="4">Z1-6</strain>
    </source>
</reference>